<gene>
    <name evidence="1" type="ORF">KP509_30G001400</name>
</gene>
<name>A0A8T2R140_CERRI</name>
<sequence length="106" mass="12045">MDELDSFSKNENLVTFATFQKFLDKLQAFTCLAQMCTTTHIGNLNERIFTDAFSRFSVPKVEEQHQLDFEKQASHAYGSLLTLCFKLTALQVHALSDVFLSKKSST</sequence>
<dbReference type="Proteomes" id="UP000825935">
    <property type="component" value="Chromosome 30"/>
</dbReference>
<protein>
    <submittedName>
        <fullName evidence="1">Uncharacterized protein</fullName>
    </submittedName>
</protein>
<keyword evidence="2" id="KW-1185">Reference proteome</keyword>
<accession>A0A8T2R140</accession>
<reference evidence="1" key="1">
    <citation type="submission" date="2021-08" db="EMBL/GenBank/DDBJ databases">
        <title>WGS assembly of Ceratopteris richardii.</title>
        <authorList>
            <person name="Marchant D.B."/>
            <person name="Chen G."/>
            <person name="Jenkins J."/>
            <person name="Shu S."/>
            <person name="Leebens-Mack J."/>
            <person name="Grimwood J."/>
            <person name="Schmutz J."/>
            <person name="Soltis P."/>
            <person name="Soltis D."/>
            <person name="Chen Z.-H."/>
        </authorList>
    </citation>
    <scope>NUCLEOTIDE SEQUENCE</scope>
    <source>
        <strain evidence="1">Whitten #5841</strain>
        <tissue evidence="1">Leaf</tissue>
    </source>
</reference>
<organism evidence="1 2">
    <name type="scientific">Ceratopteris richardii</name>
    <name type="common">Triangle waterfern</name>
    <dbReference type="NCBI Taxonomy" id="49495"/>
    <lineage>
        <taxon>Eukaryota</taxon>
        <taxon>Viridiplantae</taxon>
        <taxon>Streptophyta</taxon>
        <taxon>Embryophyta</taxon>
        <taxon>Tracheophyta</taxon>
        <taxon>Polypodiopsida</taxon>
        <taxon>Polypodiidae</taxon>
        <taxon>Polypodiales</taxon>
        <taxon>Pteridineae</taxon>
        <taxon>Pteridaceae</taxon>
        <taxon>Parkerioideae</taxon>
        <taxon>Ceratopteris</taxon>
    </lineage>
</organism>
<proteinExistence type="predicted"/>
<evidence type="ECO:0000313" key="2">
    <source>
        <dbReference type="Proteomes" id="UP000825935"/>
    </source>
</evidence>
<comment type="caution">
    <text evidence="1">The sequence shown here is derived from an EMBL/GenBank/DDBJ whole genome shotgun (WGS) entry which is preliminary data.</text>
</comment>
<evidence type="ECO:0000313" key="1">
    <source>
        <dbReference type="EMBL" id="KAH7289428.1"/>
    </source>
</evidence>
<dbReference type="AlphaFoldDB" id="A0A8T2R140"/>
<dbReference type="EMBL" id="CM035435">
    <property type="protein sequence ID" value="KAH7289428.1"/>
    <property type="molecule type" value="Genomic_DNA"/>
</dbReference>